<dbReference type="Proteomes" id="UP001239169">
    <property type="component" value="Plasmid unnamed5"/>
</dbReference>
<reference evidence="2 3" key="1">
    <citation type="submission" date="2023-04" db="EMBL/GenBank/DDBJ databases">
        <title>Bacteria Genome Submission.</title>
        <authorList>
            <person name="Isaac P."/>
        </authorList>
    </citation>
    <scope>NUCLEOTIDE SEQUENCE [LARGE SCALE GENOMIC DNA]</scope>
    <source>
        <strain evidence="2 3">SampleS7P1</strain>
        <plasmid evidence="2 3">unnamed5</plasmid>
    </source>
</reference>
<evidence type="ECO:0000256" key="1">
    <source>
        <dbReference type="SAM" id="Phobius"/>
    </source>
</evidence>
<feature type="transmembrane region" description="Helical" evidence="1">
    <location>
        <begin position="79"/>
        <end position="101"/>
    </location>
</feature>
<keyword evidence="1" id="KW-0812">Transmembrane</keyword>
<feature type="transmembrane region" description="Helical" evidence="1">
    <location>
        <begin position="43"/>
        <end position="67"/>
    </location>
</feature>
<name>A0ABY8RAE5_PARBF</name>
<keyword evidence="3" id="KW-1185">Reference proteome</keyword>
<organism evidence="2 3">
    <name type="scientific">Paraclostridium bifermentans</name>
    <name type="common">Clostridium bifermentans</name>
    <dbReference type="NCBI Taxonomy" id="1490"/>
    <lineage>
        <taxon>Bacteria</taxon>
        <taxon>Bacillati</taxon>
        <taxon>Bacillota</taxon>
        <taxon>Clostridia</taxon>
        <taxon>Peptostreptococcales</taxon>
        <taxon>Peptostreptococcaceae</taxon>
        <taxon>Paraclostridium</taxon>
    </lineage>
</organism>
<accession>A0ABY8RAE5</accession>
<proteinExistence type="predicted"/>
<sequence>MPSIPIMGIFTIIPFIASVGIFKKSKNTIHIFDNNKKSILLSVVLILVIGMTLGAINVFFAIGSIPINPGFKIQYVFNALRAGIFEEIFFRLFFFAMCVYITNDSKFSKFKIYYVI</sequence>
<keyword evidence="2" id="KW-0614">Plasmid</keyword>
<geneLocation type="plasmid" evidence="2 3">
    <name>unnamed5</name>
</geneLocation>
<feature type="transmembrane region" description="Helical" evidence="1">
    <location>
        <begin position="6"/>
        <end position="22"/>
    </location>
</feature>
<evidence type="ECO:0000313" key="3">
    <source>
        <dbReference type="Proteomes" id="UP001239169"/>
    </source>
</evidence>
<protein>
    <recommendedName>
        <fullName evidence="4">CPBP family intramembrane metalloprotease</fullName>
    </recommendedName>
</protein>
<evidence type="ECO:0008006" key="4">
    <source>
        <dbReference type="Google" id="ProtNLM"/>
    </source>
</evidence>
<evidence type="ECO:0000313" key="2">
    <source>
        <dbReference type="EMBL" id="WGX77628.1"/>
    </source>
</evidence>
<dbReference type="EMBL" id="CP124690">
    <property type="protein sequence ID" value="WGX77628.1"/>
    <property type="molecule type" value="Genomic_DNA"/>
</dbReference>
<keyword evidence="1" id="KW-1133">Transmembrane helix</keyword>
<gene>
    <name evidence="2" type="ORF">QJS64_20880</name>
</gene>
<keyword evidence="1" id="KW-0472">Membrane</keyword>